<gene>
    <name evidence="3" type="ORF">LEP1GSC029_1763</name>
</gene>
<feature type="domain" description="HTH HARE-type" evidence="2">
    <location>
        <begin position="1"/>
        <end position="78"/>
    </location>
</feature>
<comment type="caution">
    <text evidence="3">The sequence shown here is derived from an EMBL/GenBank/DDBJ whole genome shotgun (WGS) entry which is preliminary data.</text>
</comment>
<dbReference type="EMBL" id="AFJL02000109">
    <property type="protein sequence ID" value="EMY04850.1"/>
    <property type="molecule type" value="Genomic_DNA"/>
</dbReference>
<dbReference type="Pfam" id="PF05066">
    <property type="entry name" value="HARE-HTH"/>
    <property type="match status" value="1"/>
</dbReference>
<organism evidence="3 4">
    <name type="scientific">Leptospira interrogans str. 2002000626</name>
    <dbReference type="NCBI Taxonomy" id="996803"/>
    <lineage>
        <taxon>Bacteria</taxon>
        <taxon>Pseudomonadati</taxon>
        <taxon>Spirochaetota</taxon>
        <taxon>Spirochaetia</taxon>
        <taxon>Leptospirales</taxon>
        <taxon>Leptospiraceae</taxon>
        <taxon>Leptospira</taxon>
    </lineage>
</organism>
<proteinExistence type="predicted"/>
<evidence type="ECO:0000256" key="1">
    <source>
        <dbReference type="ARBA" id="ARBA00023163"/>
    </source>
</evidence>
<name>A0A829D711_LEPIR</name>
<dbReference type="AlphaFoldDB" id="A0A829D711"/>
<keyword evidence="1" id="KW-0804">Transcription</keyword>
<evidence type="ECO:0000313" key="4">
    <source>
        <dbReference type="Proteomes" id="UP000012329"/>
    </source>
</evidence>
<sequence>MNFLEFSIKVLKETNRPLTPIEIWETGKEKGYDIQVSSKGKTPWQTIAARIYVDLRDNPNSPFIKLKLRPTKFFLKELMSKDLEKRILSDEENSTLTDKKELKFSEKELHKYLSYYLYNYHFIYSKTIFHQNSTKKISLNGYIPTLLEYIFLSPIGKTR</sequence>
<dbReference type="Proteomes" id="UP000012329">
    <property type="component" value="Unassembled WGS sequence"/>
</dbReference>
<reference evidence="3 4" key="1">
    <citation type="submission" date="2013-02" db="EMBL/GenBank/DDBJ databases">
        <authorList>
            <person name="Harkins D.M."/>
            <person name="Durkin A.S."/>
            <person name="Brinkac L.M."/>
            <person name="Haft D.H."/>
            <person name="Selengut J.D."/>
            <person name="Sanka R."/>
            <person name="DePew J."/>
            <person name="Purushe J."/>
            <person name="Whelen A.C."/>
            <person name="Vinetz J.M."/>
            <person name="Sutton G.G."/>
            <person name="Nierman W.C."/>
            <person name="Fouts D.E."/>
        </authorList>
    </citation>
    <scope>NUCLEOTIDE SEQUENCE [LARGE SCALE GENOMIC DNA]</scope>
    <source>
        <strain evidence="3 4">2002000626</strain>
    </source>
</reference>
<accession>A0A829D711</accession>
<evidence type="ECO:0000313" key="3">
    <source>
        <dbReference type="EMBL" id="EMY04850.1"/>
    </source>
</evidence>
<evidence type="ECO:0000259" key="2">
    <source>
        <dbReference type="PROSITE" id="PS51913"/>
    </source>
</evidence>
<dbReference type="GO" id="GO:0006355">
    <property type="term" value="P:regulation of DNA-templated transcription"/>
    <property type="evidence" value="ECO:0007669"/>
    <property type="project" value="InterPro"/>
</dbReference>
<dbReference type="InterPro" id="IPR007759">
    <property type="entry name" value="Asxl_HARE-HTH"/>
</dbReference>
<protein>
    <submittedName>
        <fullName evidence="3">PF04373 domain protein</fullName>
    </submittedName>
</protein>
<dbReference type="PROSITE" id="PS51913">
    <property type="entry name" value="HTH_HARE"/>
    <property type="match status" value="1"/>
</dbReference>